<evidence type="ECO:0000313" key="2">
    <source>
        <dbReference type="Proteomes" id="UP001501005"/>
    </source>
</evidence>
<comment type="caution">
    <text evidence="1">The sequence shown here is derived from an EMBL/GenBank/DDBJ whole genome shotgun (WGS) entry which is preliminary data.</text>
</comment>
<proteinExistence type="predicted"/>
<evidence type="ECO:0000313" key="1">
    <source>
        <dbReference type="EMBL" id="GAA0907657.1"/>
    </source>
</evidence>
<dbReference type="Proteomes" id="UP001501005">
    <property type="component" value="Unassembled WGS sequence"/>
</dbReference>
<evidence type="ECO:0008006" key="3">
    <source>
        <dbReference type="Google" id="ProtNLM"/>
    </source>
</evidence>
<dbReference type="EMBL" id="BAAAHG010000007">
    <property type="protein sequence ID" value="GAA0907657.1"/>
    <property type="molecule type" value="Genomic_DNA"/>
</dbReference>
<dbReference type="Gene3D" id="1.25.40.10">
    <property type="entry name" value="Tetratricopeptide repeat domain"/>
    <property type="match status" value="1"/>
</dbReference>
<sequence>MAETPSLFEQVCTAHGWDTPAKFIRAFEETAALLAEPTTVTARQVRRWWRDVPPPRPRARAWRVIHAMLGVNPVELGFPNPPPGVTVERAPLLAQEGISVDRRAFLADSIGVVAATGLPEPVAHLSPTGRQGAIGTTHLLELREGLRFLYRLDDSYGGGDVRPLAVRHLHRIRRIINTSTYPDALGRQLQLLAGETAEHCAWLYYDTEEQDQARRYWGEALTTATMLRDASLAILVLASLSLQASHEGRPRDGYDLARAARDQAARFGSPALQSLLASREARALSLMGDHTGARRRLAEAMRLLDRSDRGRPAPEWAAFHGTAELDFAQGLLHVENGHHDRAVPFLRAALEHQDRTYGRNRALYRLTLARSLIQGGDADEGAGHARDCLGHLDEIESGRVMQRLSEVAGLLDRVDTADARDTAQQLRAYAHARGAA</sequence>
<name>A0ABN1NH93_9ACTN</name>
<accession>A0ABN1NH93</accession>
<organism evidence="1 2">
    <name type="scientific">Streptomyces thermoalcalitolerans</name>
    <dbReference type="NCBI Taxonomy" id="65605"/>
    <lineage>
        <taxon>Bacteria</taxon>
        <taxon>Bacillati</taxon>
        <taxon>Actinomycetota</taxon>
        <taxon>Actinomycetes</taxon>
        <taxon>Kitasatosporales</taxon>
        <taxon>Streptomycetaceae</taxon>
        <taxon>Streptomyces</taxon>
    </lineage>
</organism>
<dbReference type="InterPro" id="IPR011990">
    <property type="entry name" value="TPR-like_helical_dom_sf"/>
</dbReference>
<keyword evidence="2" id="KW-1185">Reference proteome</keyword>
<protein>
    <recommendedName>
        <fullName evidence="3">Transcriptional regulator</fullName>
    </recommendedName>
</protein>
<gene>
    <name evidence="1" type="ORF">GCM10009549_13810</name>
</gene>
<dbReference type="SUPFAM" id="SSF48452">
    <property type="entry name" value="TPR-like"/>
    <property type="match status" value="1"/>
</dbReference>
<reference evidence="1 2" key="1">
    <citation type="journal article" date="2019" name="Int. J. Syst. Evol. Microbiol.">
        <title>The Global Catalogue of Microorganisms (GCM) 10K type strain sequencing project: providing services to taxonomists for standard genome sequencing and annotation.</title>
        <authorList>
            <consortium name="The Broad Institute Genomics Platform"/>
            <consortium name="The Broad Institute Genome Sequencing Center for Infectious Disease"/>
            <person name="Wu L."/>
            <person name="Ma J."/>
        </authorList>
    </citation>
    <scope>NUCLEOTIDE SEQUENCE [LARGE SCALE GENOMIC DNA]</scope>
    <source>
        <strain evidence="1 2">JCM 10673</strain>
    </source>
</reference>